<evidence type="ECO:0000313" key="1">
    <source>
        <dbReference type="EMBL" id="KAI5666461.1"/>
    </source>
</evidence>
<name>A0ACC0B1F5_CATRO</name>
<proteinExistence type="predicted"/>
<protein>
    <submittedName>
        <fullName evidence="1">Uncharacterized protein</fullName>
    </submittedName>
</protein>
<dbReference type="EMBL" id="CM044704">
    <property type="protein sequence ID" value="KAI5666461.1"/>
    <property type="molecule type" value="Genomic_DNA"/>
</dbReference>
<accession>A0ACC0B1F5</accession>
<reference evidence="2" key="1">
    <citation type="journal article" date="2023" name="Nat. Plants">
        <title>Single-cell RNA sequencing provides a high-resolution roadmap for understanding the multicellular compartmentation of specialized metabolism.</title>
        <authorList>
            <person name="Sun S."/>
            <person name="Shen X."/>
            <person name="Li Y."/>
            <person name="Li Y."/>
            <person name="Wang S."/>
            <person name="Li R."/>
            <person name="Zhang H."/>
            <person name="Shen G."/>
            <person name="Guo B."/>
            <person name="Wei J."/>
            <person name="Xu J."/>
            <person name="St-Pierre B."/>
            <person name="Chen S."/>
            <person name="Sun C."/>
        </authorList>
    </citation>
    <scope>NUCLEOTIDE SEQUENCE [LARGE SCALE GENOMIC DNA]</scope>
</reference>
<evidence type="ECO:0000313" key="2">
    <source>
        <dbReference type="Proteomes" id="UP001060085"/>
    </source>
</evidence>
<organism evidence="1 2">
    <name type="scientific">Catharanthus roseus</name>
    <name type="common">Madagascar periwinkle</name>
    <name type="synonym">Vinca rosea</name>
    <dbReference type="NCBI Taxonomy" id="4058"/>
    <lineage>
        <taxon>Eukaryota</taxon>
        <taxon>Viridiplantae</taxon>
        <taxon>Streptophyta</taxon>
        <taxon>Embryophyta</taxon>
        <taxon>Tracheophyta</taxon>
        <taxon>Spermatophyta</taxon>
        <taxon>Magnoliopsida</taxon>
        <taxon>eudicotyledons</taxon>
        <taxon>Gunneridae</taxon>
        <taxon>Pentapetalae</taxon>
        <taxon>asterids</taxon>
        <taxon>lamiids</taxon>
        <taxon>Gentianales</taxon>
        <taxon>Apocynaceae</taxon>
        <taxon>Rauvolfioideae</taxon>
        <taxon>Vinceae</taxon>
        <taxon>Catharanthinae</taxon>
        <taxon>Catharanthus</taxon>
    </lineage>
</organism>
<gene>
    <name evidence="1" type="ORF">M9H77_16314</name>
</gene>
<comment type="caution">
    <text evidence="1">The sequence shown here is derived from an EMBL/GenBank/DDBJ whole genome shotgun (WGS) entry which is preliminary data.</text>
</comment>
<keyword evidence="2" id="KW-1185">Reference proteome</keyword>
<dbReference type="Proteomes" id="UP001060085">
    <property type="component" value="Linkage Group LG04"/>
</dbReference>
<sequence>MSKDHDFIVEDLKEDEHWKEPKINSDSYNSPTREEQKIPSIKSCPPAPKKPKRALVLGKRKLGTEKEDHLQFFEYTRREEVESFLNSSFSEISRVSSIVGGGKTTSSSAKRRIITTSYMDSTS</sequence>